<dbReference type="NCBIfam" id="NF038012">
    <property type="entry name" value="DMT_1"/>
    <property type="match status" value="1"/>
</dbReference>
<organism evidence="2 3">
    <name type="scientific">Phytomonospora endophytica</name>
    <dbReference type="NCBI Taxonomy" id="714109"/>
    <lineage>
        <taxon>Bacteria</taxon>
        <taxon>Bacillati</taxon>
        <taxon>Actinomycetota</taxon>
        <taxon>Actinomycetes</taxon>
        <taxon>Micromonosporales</taxon>
        <taxon>Micromonosporaceae</taxon>
        <taxon>Phytomonospora</taxon>
    </lineage>
</organism>
<proteinExistence type="predicted"/>
<feature type="transmembrane region" description="Helical" evidence="1">
    <location>
        <begin position="223"/>
        <end position="242"/>
    </location>
</feature>
<reference evidence="2 3" key="1">
    <citation type="submission" date="2020-08" db="EMBL/GenBank/DDBJ databases">
        <title>Genomic Encyclopedia of Type Strains, Phase IV (KMG-IV): sequencing the most valuable type-strain genomes for metagenomic binning, comparative biology and taxonomic classification.</title>
        <authorList>
            <person name="Goeker M."/>
        </authorList>
    </citation>
    <scope>NUCLEOTIDE SEQUENCE [LARGE SCALE GENOMIC DNA]</scope>
    <source>
        <strain evidence="2 3">YIM 65646</strain>
    </source>
</reference>
<evidence type="ECO:0000256" key="1">
    <source>
        <dbReference type="SAM" id="Phobius"/>
    </source>
</evidence>
<feature type="transmembrane region" description="Helical" evidence="1">
    <location>
        <begin position="128"/>
        <end position="148"/>
    </location>
</feature>
<dbReference type="EMBL" id="JACHGT010000001">
    <property type="protein sequence ID" value="MBB6032389.1"/>
    <property type="molecule type" value="Genomic_DNA"/>
</dbReference>
<dbReference type="PANTHER" id="PTHR40761">
    <property type="entry name" value="CONSERVED INTEGRAL MEMBRANE ALANINE VALINE AND LEUCINE RICH PROTEIN-RELATED"/>
    <property type="match status" value="1"/>
</dbReference>
<accession>A0A841FIA8</accession>
<dbReference type="RefSeq" id="WP_184785297.1">
    <property type="nucleotide sequence ID" value="NZ_BONT01000111.1"/>
</dbReference>
<protein>
    <submittedName>
        <fullName evidence="2">Drug/metabolite transporter (DMT)-like permease</fullName>
    </submittedName>
</protein>
<feature type="transmembrane region" description="Helical" evidence="1">
    <location>
        <begin position="254"/>
        <end position="272"/>
    </location>
</feature>
<feature type="transmembrane region" description="Helical" evidence="1">
    <location>
        <begin position="72"/>
        <end position="92"/>
    </location>
</feature>
<dbReference type="PANTHER" id="PTHR40761:SF1">
    <property type="entry name" value="CONSERVED INTEGRAL MEMBRANE ALANINE VALINE AND LEUCINE RICH PROTEIN-RELATED"/>
    <property type="match status" value="1"/>
</dbReference>
<feature type="transmembrane region" description="Helical" evidence="1">
    <location>
        <begin position="160"/>
        <end position="181"/>
    </location>
</feature>
<comment type="caution">
    <text evidence="2">The sequence shown here is derived from an EMBL/GenBank/DDBJ whole genome shotgun (WGS) entry which is preliminary data.</text>
</comment>
<keyword evidence="1" id="KW-0472">Membrane</keyword>
<feature type="transmembrane region" description="Helical" evidence="1">
    <location>
        <begin position="193"/>
        <end position="211"/>
    </location>
</feature>
<name>A0A841FIA8_9ACTN</name>
<evidence type="ECO:0000313" key="3">
    <source>
        <dbReference type="Proteomes" id="UP000548476"/>
    </source>
</evidence>
<dbReference type="AlphaFoldDB" id="A0A841FIA8"/>
<sequence length="293" mass="29227">MTWPILSALAGAFCLAFGAALQERVAVGAPEGGRLRLLATLARSPRWIAGAAASVAGVGLHLLALSSAPLSLVQPLGVSGLLFAVVTAAFLARRRVLAAEVTGALFVTLGLGALVLAMPHRAEAEPRLASATALALCAVAAGTVLIGLAVAGRLRPAGRALLLAGVAGISFGAVSAFARVLGAAAKEDPGALLHWHTAAAAGLAVLGGLAVQHAYRSGRFTLAFATLLLADPVAAAAIGLAFLGEPFPAGDLGLVWLLSSAALILPGVVLLARTRRPAGSELPQGERNVAARA</sequence>
<evidence type="ECO:0000313" key="2">
    <source>
        <dbReference type="EMBL" id="MBB6032389.1"/>
    </source>
</evidence>
<keyword evidence="1" id="KW-0812">Transmembrane</keyword>
<keyword evidence="1" id="KW-1133">Transmembrane helix</keyword>
<dbReference type="Proteomes" id="UP000548476">
    <property type="component" value="Unassembled WGS sequence"/>
</dbReference>
<keyword evidence="3" id="KW-1185">Reference proteome</keyword>
<gene>
    <name evidence="2" type="ORF">HNR73_000231</name>
</gene>
<feature type="transmembrane region" description="Helical" evidence="1">
    <location>
        <begin position="104"/>
        <end position="122"/>
    </location>
</feature>